<keyword evidence="5" id="KW-0479">Metal-binding</keyword>
<dbReference type="InterPro" id="IPR034136">
    <property type="entry name" value="TOPRIM_Topo6A/Spo11"/>
</dbReference>
<evidence type="ECO:0000256" key="4">
    <source>
        <dbReference type="ARBA" id="ARBA00012895"/>
    </source>
</evidence>
<evidence type="ECO:0000256" key="2">
    <source>
        <dbReference type="ARBA" id="ARBA00001946"/>
    </source>
</evidence>
<dbReference type="InterPro" id="IPR013049">
    <property type="entry name" value="Spo11/TopoVI_A_N"/>
</dbReference>
<dbReference type="GO" id="GO:0000706">
    <property type="term" value="P:meiotic DNA double-strand break processing"/>
    <property type="evidence" value="ECO:0007669"/>
    <property type="project" value="TreeGrafter"/>
</dbReference>
<proteinExistence type="inferred from homology"/>
<dbReference type="InterPro" id="IPR036078">
    <property type="entry name" value="Spo11/TopoVI_A_sf"/>
</dbReference>
<dbReference type="EC" id="5.6.2.2" evidence="4"/>
<dbReference type="GO" id="GO:0007131">
    <property type="term" value="P:reciprocal meiotic recombination"/>
    <property type="evidence" value="ECO:0007669"/>
    <property type="project" value="TreeGrafter"/>
</dbReference>
<feature type="active site" description="O-(5'-phospho-DNA)-tyrosine intermediate" evidence="10">
    <location>
        <position position="911"/>
    </location>
</feature>
<dbReference type="Pfam" id="PF04406">
    <property type="entry name" value="TP6A_N"/>
    <property type="match status" value="1"/>
</dbReference>
<comment type="catalytic activity">
    <reaction evidence="1 10">
        <text>ATP-dependent breakage, passage and rejoining of double-stranded DNA.</text>
        <dbReference type="EC" id="5.6.2.2"/>
    </reaction>
</comment>
<keyword evidence="7 10" id="KW-0799">Topoisomerase</keyword>
<evidence type="ECO:0000259" key="12">
    <source>
        <dbReference type="Pfam" id="PF04406"/>
    </source>
</evidence>
<dbReference type="Gene3D" id="1.10.10.10">
    <property type="entry name" value="Winged helix-like DNA-binding domain superfamily/Winged helix DNA-binding domain"/>
    <property type="match status" value="1"/>
</dbReference>
<evidence type="ECO:0000313" key="14">
    <source>
        <dbReference type="EMBL" id="CAG9825062.1"/>
    </source>
</evidence>
<dbReference type="OrthoDB" id="5377392at2759"/>
<keyword evidence="6" id="KW-0460">Magnesium</keyword>
<dbReference type="GO" id="GO:0042138">
    <property type="term" value="P:meiotic DNA double-strand break formation"/>
    <property type="evidence" value="ECO:0007669"/>
    <property type="project" value="TreeGrafter"/>
</dbReference>
<feature type="region of interest" description="Disordered" evidence="11">
    <location>
        <begin position="120"/>
        <end position="143"/>
    </location>
</feature>
<dbReference type="Proteomes" id="UP001153737">
    <property type="component" value="Chromosome 9"/>
</dbReference>
<evidence type="ECO:0000313" key="15">
    <source>
        <dbReference type="Proteomes" id="UP001153737"/>
    </source>
</evidence>
<evidence type="ECO:0000256" key="10">
    <source>
        <dbReference type="PROSITE-ProRule" id="PRU01385"/>
    </source>
</evidence>
<reference evidence="14" key="2">
    <citation type="submission" date="2022-10" db="EMBL/GenBank/DDBJ databases">
        <authorList>
            <consortium name="ENA_rothamsted_submissions"/>
            <consortium name="culmorum"/>
            <person name="King R."/>
        </authorList>
    </citation>
    <scope>NUCLEOTIDE SEQUENCE</scope>
</reference>
<dbReference type="GO" id="GO:0005524">
    <property type="term" value="F:ATP binding"/>
    <property type="evidence" value="ECO:0007669"/>
    <property type="project" value="InterPro"/>
</dbReference>
<evidence type="ECO:0000256" key="8">
    <source>
        <dbReference type="ARBA" id="ARBA00023125"/>
    </source>
</evidence>
<feature type="domain" description="Topoisomerase 6 subunit A/Spo11 TOPRIM" evidence="13">
    <location>
        <begin position="989"/>
        <end position="1156"/>
    </location>
</feature>
<evidence type="ECO:0000256" key="5">
    <source>
        <dbReference type="ARBA" id="ARBA00022723"/>
    </source>
</evidence>
<feature type="compositionally biased region" description="Basic and acidic residues" evidence="11">
    <location>
        <begin position="183"/>
        <end position="193"/>
    </location>
</feature>
<evidence type="ECO:0000256" key="3">
    <source>
        <dbReference type="ARBA" id="ARBA00006559"/>
    </source>
</evidence>
<dbReference type="InterPro" id="IPR036388">
    <property type="entry name" value="WH-like_DNA-bd_sf"/>
</dbReference>
<name>A0A9N9SKG0_PHACE</name>
<evidence type="ECO:0000256" key="11">
    <source>
        <dbReference type="SAM" id="MobiDB-lite"/>
    </source>
</evidence>
<dbReference type="Pfam" id="PF21180">
    <property type="entry name" value="TOP6A-Spo11_Toprim"/>
    <property type="match status" value="1"/>
</dbReference>
<feature type="domain" description="Spo11/DNA topoisomerase VI subunit A N-terminal" evidence="12">
    <location>
        <begin position="883"/>
        <end position="943"/>
    </location>
</feature>
<dbReference type="PANTHER" id="PTHR10848:SF0">
    <property type="entry name" value="MEIOTIC RECOMBINATION PROTEIN SPO11"/>
    <property type="match status" value="1"/>
</dbReference>
<dbReference type="GO" id="GO:0003677">
    <property type="term" value="F:DNA binding"/>
    <property type="evidence" value="ECO:0007669"/>
    <property type="project" value="UniProtKB-UniRule"/>
</dbReference>
<dbReference type="CDD" id="cd00223">
    <property type="entry name" value="TOPRIM_TopoIIB_SPO"/>
    <property type="match status" value="1"/>
</dbReference>
<evidence type="ECO:0000259" key="13">
    <source>
        <dbReference type="Pfam" id="PF21180"/>
    </source>
</evidence>
<dbReference type="GO" id="GO:0046872">
    <property type="term" value="F:metal ion binding"/>
    <property type="evidence" value="ECO:0007669"/>
    <property type="project" value="UniProtKB-KW"/>
</dbReference>
<keyword evidence="9 10" id="KW-0413">Isomerase</keyword>
<sequence>MYETSEPEREIPITINKYHHLTQQNDKKHKSESKREMRSYSIEKFFKAMKKTNNCPVKGHLDSSSEDDCNSDLSKMPSNEQNVWNLLNDLKKSRIPQYTSDNSKSNSKCRRPDNKITNYFKDVKFPPGVSTSSSDITKNKENSPRLKDTKCLKTEIANNSIKSPKLTRDNFLESRKRKLKRTHMSEEPSEKICARQYSRNSSSMPITLEEQENVDKKLLNGKTTFEEFTKKVLEKLRNKSLASETTKNTNEKSSIRQKTVSEVLKEIQYNPDCTKSKSPEKTPIKEESEIQNPITKFIKSLKEKNTSHSTEIIDSSSFFHEPLLNHSRLTSSSNKEHNIITKSSKDKTPDKIKTFIAKNSRGFHSLKPNSAQTLVNAKVIDTTENNIGDLNISICKNKPTNSEDSDESIDFSVYLEKTIINMADKCSVQKDVSLKKSKDINMDFSDQLIRRNVENSAGEKFSEKINTARFSTEITNVMQSFRETQEDKSSENIKNHSEVPISTKTYSPVLDMNKIENIPNSSSLLDEQKAYNSFWLKKVQNEAKSIEIIDTDAHENLAMENASSVESNEKSHDFIQGTMELTERFCLHDSYQMEQNSTKELTKYLQIPITTPEQPEEIIPVNIAEIPGENNEEAITHFPEKPHVKYNLLEDEEIRNILTENYEKYHRLNKRLEAKSESQIDSLCEKLNTSRQRERKHSGKCSLRRFRKGKMKIYRLAKLKKPVPHSEESEILNIDELLTKMSQGFAKPKPNLATYKSTSSVSTTSSYITDETLSDTLSTGSRELSSPQQKLRKGLNEISKDKSLFCDEQHRDFTKCDKDEIKMKIQDIFLQVFDDLTNGRRSYLKYRRQSIENCTVKDGRLQFKSDDVSFSVINSGIQRSQGRFKLILYILKKIQTLLETNTKLTKRELFYQLKHLIKDQRVTDKAINSISCLLDVGMWALNIVAQKGLVFGNLKILLASGETINCNVPGTLIPQDIGDIIEIHSTAFFILVIEKESIFHKLIEEDLPNRLTRPFVMITGKGFPDLNTQLFLKKLWTVLSVPVFLLVDADPHGINIMLNYRFGSVSNAHVSHHLAVPHAKWLGVFPSEIAAVNVKRQPLTVNEAKLAAQLLRTPHVAHNPRIADEISVLIRDGSKAGIEGLIKSEVYLSEVYLPTKFFAKDFI</sequence>
<dbReference type="PANTHER" id="PTHR10848">
    <property type="entry name" value="MEIOTIC RECOMBINATION PROTEIN SPO11"/>
    <property type="match status" value="1"/>
</dbReference>
<dbReference type="SUPFAM" id="SSF56726">
    <property type="entry name" value="DNA topoisomerase IV, alpha subunit"/>
    <property type="match status" value="1"/>
</dbReference>
<keyword evidence="8 10" id="KW-0238">DNA-binding</keyword>
<dbReference type="EMBL" id="OU896715">
    <property type="protein sequence ID" value="CAG9825062.1"/>
    <property type="molecule type" value="Genomic_DNA"/>
</dbReference>
<feature type="region of interest" description="Disordered" evidence="11">
    <location>
        <begin position="177"/>
        <end position="198"/>
    </location>
</feature>
<comment type="cofactor">
    <cofactor evidence="2">
        <name>Mg(2+)</name>
        <dbReference type="ChEBI" id="CHEBI:18420"/>
    </cofactor>
</comment>
<dbReference type="GO" id="GO:0003918">
    <property type="term" value="F:DNA topoisomerase type II (double strand cut, ATP-hydrolyzing) activity"/>
    <property type="evidence" value="ECO:0007669"/>
    <property type="project" value="UniProtKB-UniRule"/>
</dbReference>
<evidence type="ECO:0000256" key="1">
    <source>
        <dbReference type="ARBA" id="ARBA00000185"/>
    </source>
</evidence>
<reference evidence="14" key="1">
    <citation type="submission" date="2022-01" db="EMBL/GenBank/DDBJ databases">
        <authorList>
            <person name="King R."/>
        </authorList>
    </citation>
    <scope>NUCLEOTIDE SEQUENCE</scope>
</reference>
<accession>A0A9N9SKG0</accession>
<organism evidence="14 15">
    <name type="scientific">Phaedon cochleariae</name>
    <name type="common">Mustard beetle</name>
    <dbReference type="NCBI Taxonomy" id="80249"/>
    <lineage>
        <taxon>Eukaryota</taxon>
        <taxon>Metazoa</taxon>
        <taxon>Ecdysozoa</taxon>
        <taxon>Arthropoda</taxon>
        <taxon>Hexapoda</taxon>
        <taxon>Insecta</taxon>
        <taxon>Pterygota</taxon>
        <taxon>Neoptera</taxon>
        <taxon>Endopterygota</taxon>
        <taxon>Coleoptera</taxon>
        <taxon>Polyphaga</taxon>
        <taxon>Cucujiformia</taxon>
        <taxon>Chrysomeloidea</taxon>
        <taxon>Chrysomelidae</taxon>
        <taxon>Chrysomelinae</taxon>
        <taxon>Chrysomelini</taxon>
        <taxon>Phaedon</taxon>
    </lineage>
</organism>
<dbReference type="AlphaFoldDB" id="A0A9N9SKG0"/>
<gene>
    <name evidence="14" type="ORF">PHAECO_LOCUS12574</name>
</gene>
<dbReference type="PRINTS" id="PR01550">
    <property type="entry name" value="TOP6AFAMILY"/>
</dbReference>
<comment type="similarity">
    <text evidence="3 10">Belongs to the TOP6A family.</text>
</comment>
<feature type="region of interest" description="Disordered" evidence="11">
    <location>
        <begin position="57"/>
        <end position="78"/>
    </location>
</feature>
<keyword evidence="15" id="KW-1185">Reference proteome</keyword>
<dbReference type="Gene3D" id="3.40.1360.10">
    <property type="match status" value="1"/>
</dbReference>
<dbReference type="GO" id="GO:0000228">
    <property type="term" value="C:nuclear chromosome"/>
    <property type="evidence" value="ECO:0007669"/>
    <property type="project" value="TreeGrafter"/>
</dbReference>
<evidence type="ECO:0000256" key="6">
    <source>
        <dbReference type="ARBA" id="ARBA00022842"/>
    </source>
</evidence>
<dbReference type="PROSITE" id="PS52041">
    <property type="entry name" value="TOPO_IIB"/>
    <property type="match status" value="1"/>
</dbReference>
<protein>
    <recommendedName>
        <fullName evidence="4">DNA topoisomerase (ATP-hydrolyzing)</fullName>
        <ecNumber evidence="4">5.6.2.2</ecNumber>
    </recommendedName>
</protein>
<dbReference type="InterPro" id="IPR002815">
    <property type="entry name" value="Spo11/TopoVI_A"/>
</dbReference>
<evidence type="ECO:0000256" key="7">
    <source>
        <dbReference type="ARBA" id="ARBA00023029"/>
    </source>
</evidence>
<evidence type="ECO:0000256" key="9">
    <source>
        <dbReference type="ARBA" id="ARBA00023235"/>
    </source>
</evidence>